<name>A0A1Q9DZ66_SYMMI</name>
<dbReference type="OrthoDB" id="10378242at2759"/>
<evidence type="ECO:0000313" key="4">
    <source>
        <dbReference type="Proteomes" id="UP000186817"/>
    </source>
</evidence>
<sequence length="970" mass="108267">MAPHVLFPREPRAGSLRDRASSPHRAPIWGLWVLFIYIFVPTWKSTMMLDYVELGEGLSSPPNNDFPNLSAVPMKRKVGDWWMYAEDLLGPPVKSWSMLMEYAFHPTHEVQVLGLAAMGWRSPSLLAAVAVHAQVPDVDRGLPMWFVQARDQLLRLRDEGKSVADMMRSLQSLANAREQGAYTDYVDRALNSFAPAEERAVDGDMVIVLDEACQKWVLYVERHLFHEFVEAQCLDLSAQEEPLLQRQIVQGLTGDRTLSHVRFHRDEWIGAGVQFHHDCFWAGFCTRGLVAQTRQHIQERRERSFAVLAGPYLDCISSQVADFAGSPDAPPPPGAEEWARGMSNTLWLLYREEGLCSEMLDEADMEGQFSSSSDEDITGDEASGAGNHPQGREMVGEQVMGARTRESNRVAKARAMPAMVPGRPDVRDERASGSGGPMEARSGMTLASAVDTWLLVLGIKDIDEEEHEFLPDRVAGSIRETFMGYNGQVEVEADDDEESYYMQVAMTPVWLGTLEKLQQQLEEQPKWTRALNIRYLLSWLDHRHTNTRDGYWLGHSTGRAAELLALLAAFMDEGVELPQDSELQEGWARDWGLRLAGFLPVQPGSRMAMGRGPLADPIMCFLRPIPDELLYSDSEGNAPTLPMPGTRCVEVPPTLDDLLETEEEEQRLKRLEEECREEEILREEARVARDTAYLSSLQEGTEGKRKRKVMVVEISSGSADRPRVARCVRVPLEDDDIATMQVRMWRDDEEDQDEVETIPFHASSLKPVGVPEVELPGQHQQEEVEGQGDGAGEGLAALQFETYIQVYERWAQGLMSSGFPLKAVHSPAPSPRPGPTVPADSWKVSSLFIRNISVKHTKDASGLTRNLTEQLCGSAVNGTCGYATPTWKFPGCENGAAKVAEGPMRNVTRPHLQGPLEGPDSSSSSSASSPRRRRNARSQLHGLIARGRILLQRAAVELVMTIELWGHDLF</sequence>
<keyword evidence="1" id="KW-0175">Coiled coil</keyword>
<dbReference type="Proteomes" id="UP000186817">
    <property type="component" value="Unassembled WGS sequence"/>
</dbReference>
<dbReference type="AlphaFoldDB" id="A0A1Q9DZ66"/>
<proteinExistence type="predicted"/>
<accession>A0A1Q9DZ66</accession>
<feature type="region of interest" description="Disordered" evidence="2">
    <location>
        <begin position="365"/>
        <end position="393"/>
    </location>
</feature>
<reference evidence="3 4" key="1">
    <citation type="submission" date="2016-02" db="EMBL/GenBank/DDBJ databases">
        <title>Genome analysis of coral dinoflagellate symbionts highlights evolutionary adaptations to a symbiotic lifestyle.</title>
        <authorList>
            <person name="Aranda M."/>
            <person name="Li Y."/>
            <person name="Liew Y.J."/>
            <person name="Baumgarten S."/>
            <person name="Simakov O."/>
            <person name="Wilson M."/>
            <person name="Piel J."/>
            <person name="Ashoor H."/>
            <person name="Bougouffa S."/>
            <person name="Bajic V.B."/>
            <person name="Ryu T."/>
            <person name="Ravasi T."/>
            <person name="Bayer T."/>
            <person name="Micklem G."/>
            <person name="Kim H."/>
            <person name="Bhak J."/>
            <person name="Lajeunesse T.C."/>
            <person name="Voolstra C.R."/>
        </authorList>
    </citation>
    <scope>NUCLEOTIDE SEQUENCE [LARGE SCALE GENOMIC DNA]</scope>
    <source>
        <strain evidence="3 4">CCMP2467</strain>
    </source>
</reference>
<dbReference type="EMBL" id="LSRX01000326">
    <property type="protein sequence ID" value="OLQ00468.1"/>
    <property type="molecule type" value="Genomic_DNA"/>
</dbReference>
<feature type="region of interest" description="Disordered" evidence="2">
    <location>
        <begin position="906"/>
        <end position="936"/>
    </location>
</feature>
<feature type="coiled-coil region" evidence="1">
    <location>
        <begin position="658"/>
        <end position="688"/>
    </location>
</feature>
<gene>
    <name evidence="3" type="ORF">AK812_SmicGene16859</name>
</gene>
<evidence type="ECO:0000256" key="1">
    <source>
        <dbReference type="SAM" id="Coils"/>
    </source>
</evidence>
<comment type="caution">
    <text evidence="3">The sequence shown here is derived from an EMBL/GenBank/DDBJ whole genome shotgun (WGS) entry which is preliminary data.</text>
</comment>
<keyword evidence="4" id="KW-1185">Reference proteome</keyword>
<protein>
    <submittedName>
        <fullName evidence="3">Uncharacterized protein</fullName>
    </submittedName>
</protein>
<evidence type="ECO:0000313" key="3">
    <source>
        <dbReference type="EMBL" id="OLQ00468.1"/>
    </source>
</evidence>
<feature type="region of interest" description="Disordered" evidence="2">
    <location>
        <begin position="420"/>
        <end position="441"/>
    </location>
</feature>
<evidence type="ECO:0000256" key="2">
    <source>
        <dbReference type="SAM" id="MobiDB-lite"/>
    </source>
</evidence>
<organism evidence="3 4">
    <name type="scientific">Symbiodinium microadriaticum</name>
    <name type="common">Dinoflagellate</name>
    <name type="synonym">Zooxanthella microadriatica</name>
    <dbReference type="NCBI Taxonomy" id="2951"/>
    <lineage>
        <taxon>Eukaryota</taxon>
        <taxon>Sar</taxon>
        <taxon>Alveolata</taxon>
        <taxon>Dinophyceae</taxon>
        <taxon>Suessiales</taxon>
        <taxon>Symbiodiniaceae</taxon>
        <taxon>Symbiodinium</taxon>
    </lineage>
</organism>